<feature type="transmembrane region" description="Helical" evidence="6">
    <location>
        <begin position="564"/>
        <end position="584"/>
    </location>
</feature>
<dbReference type="NCBIfam" id="TIGR00360">
    <property type="entry name" value="ComEC_N-term"/>
    <property type="match status" value="1"/>
</dbReference>
<feature type="transmembrane region" description="Helical" evidence="6">
    <location>
        <begin position="348"/>
        <end position="365"/>
    </location>
</feature>
<feature type="transmembrane region" description="Helical" evidence="6">
    <location>
        <begin position="48"/>
        <end position="67"/>
    </location>
</feature>
<keyword evidence="3 6" id="KW-0812">Transmembrane</keyword>
<evidence type="ECO:0000313" key="8">
    <source>
        <dbReference type="EMBL" id="VYU47402.1"/>
    </source>
</evidence>
<feature type="transmembrane region" description="Helical" evidence="6">
    <location>
        <begin position="99"/>
        <end position="117"/>
    </location>
</feature>
<evidence type="ECO:0000259" key="7">
    <source>
        <dbReference type="Pfam" id="PF03772"/>
    </source>
</evidence>
<feature type="transmembrane region" description="Helical" evidence="6">
    <location>
        <begin position="529"/>
        <end position="552"/>
    </location>
</feature>
<feature type="transmembrane region" description="Helical" evidence="6">
    <location>
        <begin position="473"/>
        <end position="498"/>
    </location>
</feature>
<dbReference type="Pfam" id="PF03772">
    <property type="entry name" value="Competence"/>
    <property type="match status" value="1"/>
</dbReference>
<feature type="domain" description="ComEC/Rec2-related protein" evidence="7">
    <location>
        <begin position="298"/>
        <end position="547"/>
    </location>
</feature>
<feature type="transmembrane region" description="Helical" evidence="6">
    <location>
        <begin position="440"/>
        <end position="461"/>
    </location>
</feature>
<protein>
    <submittedName>
        <fullName evidence="8">ComEC family competence protein</fullName>
    </submittedName>
</protein>
<proteinExistence type="predicted"/>
<accession>A0A6N3F5Y5</accession>
<sequence>MGEQISWQKIVAPGKKVLYFFTYTEWGAILWLAPAWGIVFAYGQRYEFTNPMIVFLCSIWYFIWLIWQRGGKNKKQSYIYAGPTISATDMVRQGITSSYVQAIIVGLLLVLASMGYYHTKSEIDEYYEVNPYYMGAEGIYTVRVLNLPESVILQDKEFLRFEGDLVTMIPKKEATESKPLKADGQLMVYVAPTEAMKAKPILPGQYVMVKGRTSKLLQAPEEGRIDLRPRYLAAHRVGNLYEGTFEGFDTAVRPNWYERINDRIDYLLGVTRWQLMNQIAANLPGEMAAVGQSLLLGGGYGAIDASVMDSFAKTGLIHILSVSGSHVALLFGFVFVVAHIMGVPKKKATYGAIVFVILYCAIVGFNPPVVRSAVMGIIMGIALIRGEVYHSRQALNISAALMLAYEPLLFLDISFQLSLGATYGILLFSRTLYQRLPKGWPYIMGPISLCLSAQILIWPLQLYYFHLMGYGSFLAAVIVGPLLDLAILATAVLLLLHWLIPVGSLWYLLGLLLRLSLFLNFTIASLPGAVMWLGALPVWLGTIYVICCRHLYAIMHEWRVRSLFYENITMSLLFIVLLLPLIHLSSEQVFIHTIPVNRGAAFLVIKEEPLKTAKAFLYMTTGGKGVSNMTRSSIVNSVHYYGIERLNGVIMQEVNEGNEKSIITLLHSLEFPVSAIHKSDMNQDTYIGRNSADFDKLVREYPNQILVEGPRGGFLFGNGQISENNLKLIETKQYIVGTTNSATASRGDDGPSGPVAIVYWPSSGNYADVDPADSTRYITGTRVVPDFLL</sequence>
<comment type="subcellular location">
    <subcellularLocation>
        <location evidence="1">Cell membrane</location>
        <topology evidence="1">Multi-pass membrane protein</topology>
    </subcellularLocation>
</comment>
<reference evidence="8" key="1">
    <citation type="submission" date="2019-11" db="EMBL/GenBank/DDBJ databases">
        <authorList>
            <person name="Feng L."/>
        </authorList>
    </citation>
    <scope>NUCLEOTIDE SEQUENCE</scope>
    <source>
        <strain evidence="8">VrattiLFYP33</strain>
    </source>
</reference>
<dbReference type="GO" id="GO:0005886">
    <property type="term" value="C:plasma membrane"/>
    <property type="evidence" value="ECO:0007669"/>
    <property type="project" value="UniProtKB-SubCell"/>
</dbReference>
<gene>
    <name evidence="8" type="ORF">VRLFYP33_02175</name>
</gene>
<keyword evidence="2" id="KW-1003">Cell membrane</keyword>
<feature type="transmembrane region" description="Helical" evidence="6">
    <location>
        <begin position="408"/>
        <end position="428"/>
    </location>
</feature>
<dbReference type="PANTHER" id="PTHR30619">
    <property type="entry name" value="DNA INTERNALIZATION/COMPETENCE PROTEIN COMEC/REC2"/>
    <property type="match status" value="1"/>
</dbReference>
<evidence type="ECO:0000256" key="5">
    <source>
        <dbReference type="ARBA" id="ARBA00023136"/>
    </source>
</evidence>
<dbReference type="EMBL" id="CACRUX010000097">
    <property type="protein sequence ID" value="VYU47402.1"/>
    <property type="molecule type" value="Genomic_DNA"/>
</dbReference>
<feature type="transmembrane region" description="Helical" evidence="6">
    <location>
        <begin position="505"/>
        <end position="523"/>
    </location>
</feature>
<evidence type="ECO:0000256" key="2">
    <source>
        <dbReference type="ARBA" id="ARBA00022475"/>
    </source>
</evidence>
<dbReference type="PANTHER" id="PTHR30619:SF1">
    <property type="entry name" value="RECOMBINATION PROTEIN 2"/>
    <property type="match status" value="1"/>
</dbReference>
<evidence type="ECO:0000256" key="3">
    <source>
        <dbReference type="ARBA" id="ARBA00022692"/>
    </source>
</evidence>
<dbReference type="AlphaFoldDB" id="A0A6N3F5Y5"/>
<dbReference type="InterPro" id="IPR052159">
    <property type="entry name" value="Competence_DNA_uptake"/>
</dbReference>
<keyword evidence="4 6" id="KW-1133">Transmembrane helix</keyword>
<feature type="transmembrane region" description="Helical" evidence="6">
    <location>
        <begin position="20"/>
        <end position="42"/>
    </location>
</feature>
<evidence type="ECO:0000256" key="6">
    <source>
        <dbReference type="SAM" id="Phobius"/>
    </source>
</evidence>
<evidence type="ECO:0000256" key="4">
    <source>
        <dbReference type="ARBA" id="ARBA00022989"/>
    </source>
</evidence>
<keyword evidence="5 6" id="KW-0472">Membrane</keyword>
<feature type="transmembrane region" description="Helical" evidence="6">
    <location>
        <begin position="316"/>
        <end position="341"/>
    </location>
</feature>
<name>A0A6N3F5Y5_9FIRM</name>
<organism evidence="8">
    <name type="scientific">Veillonella ratti</name>
    <dbReference type="NCBI Taxonomy" id="103892"/>
    <lineage>
        <taxon>Bacteria</taxon>
        <taxon>Bacillati</taxon>
        <taxon>Bacillota</taxon>
        <taxon>Negativicutes</taxon>
        <taxon>Veillonellales</taxon>
        <taxon>Veillonellaceae</taxon>
        <taxon>Veillonella</taxon>
    </lineage>
</organism>
<dbReference type="InterPro" id="IPR004477">
    <property type="entry name" value="ComEC_N"/>
</dbReference>
<dbReference type="RefSeq" id="WP_021841042.1">
    <property type="nucleotide sequence ID" value="NZ_CACRUX010000097.1"/>
</dbReference>
<evidence type="ECO:0000256" key="1">
    <source>
        <dbReference type="ARBA" id="ARBA00004651"/>
    </source>
</evidence>